<feature type="region of interest" description="Disordered" evidence="3">
    <location>
        <begin position="401"/>
        <end position="420"/>
    </location>
</feature>
<gene>
    <name evidence="6" type="ORF">N5W20_03740</name>
</gene>
<reference evidence="6" key="1">
    <citation type="submission" date="2022-10" db="EMBL/GenBank/DDBJ databases">
        <title>Candidatus Kirkpatrella diaphorinas gen. nov., sp. nov., an uncultured endosymbiont identified in a population of Diaphorina citri from Hawaii.</title>
        <authorList>
            <person name="Henry E.M."/>
            <person name="Carlson C.R."/>
            <person name="Kuo Y.-W."/>
        </authorList>
    </citation>
    <scope>NUCLEOTIDE SEQUENCE</scope>
    <source>
        <strain evidence="6">CADCRV1</strain>
    </source>
</reference>
<dbReference type="InterPro" id="IPR036881">
    <property type="entry name" value="Glyco_hydro_3_C_sf"/>
</dbReference>
<keyword evidence="7" id="KW-1185">Reference proteome</keyword>
<feature type="domain" description="Fibronectin type III-like" evidence="5">
    <location>
        <begin position="658"/>
        <end position="724"/>
    </location>
</feature>
<dbReference type="Gene3D" id="3.40.50.1700">
    <property type="entry name" value="Glycoside hydrolase family 3 C-terminal domain"/>
    <property type="match status" value="1"/>
</dbReference>
<dbReference type="InterPro" id="IPR001764">
    <property type="entry name" value="Glyco_hydro_3_N"/>
</dbReference>
<evidence type="ECO:0000259" key="5">
    <source>
        <dbReference type="SMART" id="SM01217"/>
    </source>
</evidence>
<dbReference type="Pfam" id="PF14310">
    <property type="entry name" value="Fn3-like"/>
    <property type="match status" value="1"/>
</dbReference>
<dbReference type="InterPro" id="IPR017853">
    <property type="entry name" value="GH"/>
</dbReference>
<feature type="chain" id="PRO_5045071680" evidence="4">
    <location>
        <begin position="25"/>
        <end position="739"/>
    </location>
</feature>
<dbReference type="InterPro" id="IPR036962">
    <property type="entry name" value="Glyco_hydro_3_N_sf"/>
</dbReference>
<dbReference type="Pfam" id="PF01915">
    <property type="entry name" value="Glyco_hydro_3_C"/>
    <property type="match status" value="1"/>
</dbReference>
<keyword evidence="2 6" id="KW-0378">Hydrolase</keyword>
<evidence type="ECO:0000256" key="4">
    <source>
        <dbReference type="SAM" id="SignalP"/>
    </source>
</evidence>
<dbReference type="PANTHER" id="PTHR42715:SF10">
    <property type="entry name" value="BETA-GLUCOSIDASE"/>
    <property type="match status" value="1"/>
</dbReference>
<evidence type="ECO:0000313" key="6">
    <source>
        <dbReference type="EMBL" id="UYH51979.1"/>
    </source>
</evidence>
<dbReference type="Gene3D" id="2.60.40.10">
    <property type="entry name" value="Immunoglobulins"/>
    <property type="match status" value="1"/>
</dbReference>
<dbReference type="InterPro" id="IPR013783">
    <property type="entry name" value="Ig-like_fold"/>
</dbReference>
<evidence type="ECO:0000256" key="3">
    <source>
        <dbReference type="SAM" id="MobiDB-lite"/>
    </source>
</evidence>
<dbReference type="InterPro" id="IPR050288">
    <property type="entry name" value="Cellulose_deg_GH3"/>
</dbReference>
<comment type="similarity">
    <text evidence="1">Belongs to the glycosyl hydrolase 3 family.</text>
</comment>
<dbReference type="InterPro" id="IPR026891">
    <property type="entry name" value="Fn3-like"/>
</dbReference>
<dbReference type="SMART" id="SM01217">
    <property type="entry name" value="Fn3_like"/>
    <property type="match status" value="1"/>
</dbReference>
<dbReference type="InterPro" id="IPR002772">
    <property type="entry name" value="Glyco_hydro_3_C"/>
</dbReference>
<organism evidence="6 7">
    <name type="scientific">Candidatus Kirkpatrickella diaphorinae</name>
    <dbReference type="NCBI Taxonomy" id="2984322"/>
    <lineage>
        <taxon>Bacteria</taxon>
        <taxon>Pseudomonadati</taxon>
        <taxon>Pseudomonadota</taxon>
        <taxon>Alphaproteobacteria</taxon>
        <taxon>Acetobacterales</taxon>
        <taxon>Acetobacteraceae</taxon>
        <taxon>Candidatus Kirkpatrickella</taxon>
    </lineage>
</organism>
<evidence type="ECO:0000256" key="2">
    <source>
        <dbReference type="ARBA" id="ARBA00022801"/>
    </source>
</evidence>
<keyword evidence="4" id="KW-0732">Signal</keyword>
<dbReference type="RefSeq" id="WP_319807574.1">
    <property type="nucleotide sequence ID" value="NZ_CP107052.1"/>
</dbReference>
<dbReference type="SUPFAM" id="SSF52279">
    <property type="entry name" value="Beta-D-glucan exohydrolase, C-terminal domain"/>
    <property type="match status" value="1"/>
</dbReference>
<dbReference type="GO" id="GO:0016787">
    <property type="term" value="F:hydrolase activity"/>
    <property type="evidence" value="ECO:0007669"/>
    <property type="project" value="UniProtKB-KW"/>
</dbReference>
<dbReference type="Proteomes" id="UP001163831">
    <property type="component" value="Chromosome"/>
</dbReference>
<evidence type="ECO:0000313" key="7">
    <source>
        <dbReference type="Proteomes" id="UP001163831"/>
    </source>
</evidence>
<dbReference type="SUPFAM" id="SSF51445">
    <property type="entry name" value="(Trans)glycosidases"/>
    <property type="match status" value="1"/>
</dbReference>
<dbReference type="PANTHER" id="PTHR42715">
    <property type="entry name" value="BETA-GLUCOSIDASE"/>
    <property type="match status" value="1"/>
</dbReference>
<dbReference type="EMBL" id="CP107052">
    <property type="protein sequence ID" value="UYH51979.1"/>
    <property type="molecule type" value="Genomic_DNA"/>
</dbReference>
<evidence type="ECO:0000256" key="1">
    <source>
        <dbReference type="ARBA" id="ARBA00005336"/>
    </source>
</evidence>
<protein>
    <submittedName>
        <fullName evidence="6">Glycoside hydrolase family 3 C-terminal domain-containing protein</fullName>
    </submittedName>
</protein>
<dbReference type="Gene3D" id="3.20.20.300">
    <property type="entry name" value="Glycoside hydrolase, family 3, N-terminal domain"/>
    <property type="match status" value="1"/>
</dbReference>
<name>A0ABY6GKB8_9PROT</name>
<dbReference type="Pfam" id="PF00933">
    <property type="entry name" value="Glyco_hydro_3"/>
    <property type="match status" value="1"/>
</dbReference>
<dbReference type="PRINTS" id="PR00133">
    <property type="entry name" value="GLHYDRLASE3"/>
</dbReference>
<sequence length="739" mass="79455">MKRKLAAMMLATACLTPVPITAHAQQVWKNPDATPSERVESLLKATTLDEKFAMLTSEWGATYKSHKKPIGAVGSAGYSAGNKRLGIPALQSTDAGLGVTNTVNMRPGDGATGLPSGQVISGTFDPAFGYQGGRMIATEAAHRGLNEILGGGINLVRDPRGGRNFEYEGEDPILAGDVAAALVNGAQDQHVLSTIKHYALNSIETARREMSSVIDEQPMHESDLLAVKIAIDKSDPASVMCGYNRVNGVHDCLDPYLLTTVLRQEWGYKGYVMSDWGAVYDGDAAWKAGLDQQSGLPLDKEAWFGDYMKKKVVAGEIPVSSVDEKLRHILYPMFRNGLFEAHARPTETAKDIAQHTEVAQKIEEAGAVLLKNDHDILPLKQGLRKILVIGGHADKGVMTGGGSSAVTPRGGSPVRGDVPNDVQHWPRPIGYLTGAPLDALKAEMPHTQVTFLPGDDLDAVKKAAKKADRVIVFASKWATEVIDDADLSMPHHENAMIEAATTAGKPVIVVLQTGNPVLMPWADKVDAVLEAWFPGSGGGKAIARLLTGKVNPSGRLTTTWPVSVSQLPRPEVKGMGLDFSPFINHAPADYDTQIDLNIEGANVGYRWFSLKGEKPLYPFGYGLSYTSFTHTGLKIDPSEDGLVAHTKVSNTGRRAGADVVQIYVNLPDGSPERLAGYLRVQLAPGESKDVTIPLSSYALARFDTASKHWVRKAGAYRFRVATNSFDNAGPSLTSELAQK</sequence>
<proteinExistence type="inferred from homology"/>
<accession>A0ABY6GKB8</accession>
<feature type="signal peptide" evidence="4">
    <location>
        <begin position="1"/>
        <end position="24"/>
    </location>
</feature>